<accession>A0A7J7CBT6</accession>
<dbReference type="InParanoid" id="A0A7J7CBT6"/>
<protein>
    <submittedName>
        <fullName evidence="1">Uncharacterized protein</fullName>
    </submittedName>
</protein>
<evidence type="ECO:0000313" key="2">
    <source>
        <dbReference type="Proteomes" id="UP000593562"/>
    </source>
</evidence>
<dbReference type="Proteomes" id="UP000593562">
    <property type="component" value="Unassembled WGS sequence"/>
</dbReference>
<dbReference type="AlphaFoldDB" id="A0A7J7CBT6"/>
<gene>
    <name evidence="1" type="ORF">HS088_TW18G00279</name>
</gene>
<reference evidence="1 2" key="1">
    <citation type="journal article" date="2020" name="Nat. Commun.">
        <title>Genome of Tripterygium wilfordii and identification of cytochrome P450 involved in triptolide biosynthesis.</title>
        <authorList>
            <person name="Tu L."/>
            <person name="Su P."/>
            <person name="Zhang Z."/>
            <person name="Gao L."/>
            <person name="Wang J."/>
            <person name="Hu T."/>
            <person name="Zhou J."/>
            <person name="Zhang Y."/>
            <person name="Zhao Y."/>
            <person name="Liu Y."/>
            <person name="Song Y."/>
            <person name="Tong Y."/>
            <person name="Lu Y."/>
            <person name="Yang J."/>
            <person name="Xu C."/>
            <person name="Jia M."/>
            <person name="Peters R.J."/>
            <person name="Huang L."/>
            <person name="Gao W."/>
        </authorList>
    </citation>
    <scope>NUCLEOTIDE SEQUENCE [LARGE SCALE GENOMIC DNA]</scope>
    <source>
        <strain evidence="2">cv. XIE 37</strain>
        <tissue evidence="1">Leaf</tissue>
    </source>
</reference>
<dbReference type="EMBL" id="JAAARO010000018">
    <property type="protein sequence ID" value="KAF5731598.1"/>
    <property type="molecule type" value="Genomic_DNA"/>
</dbReference>
<sequence>MLANIKGIALQENTLGTDATASFLIFSYLYTGESSMKASTYFGDMNLNGYLTDKAVGDNISLTEDQENITRRLFTWDITWVGEDT</sequence>
<organism evidence="1 2">
    <name type="scientific">Tripterygium wilfordii</name>
    <name type="common">Thunder God vine</name>
    <dbReference type="NCBI Taxonomy" id="458696"/>
    <lineage>
        <taxon>Eukaryota</taxon>
        <taxon>Viridiplantae</taxon>
        <taxon>Streptophyta</taxon>
        <taxon>Embryophyta</taxon>
        <taxon>Tracheophyta</taxon>
        <taxon>Spermatophyta</taxon>
        <taxon>Magnoliopsida</taxon>
        <taxon>eudicotyledons</taxon>
        <taxon>Gunneridae</taxon>
        <taxon>Pentapetalae</taxon>
        <taxon>rosids</taxon>
        <taxon>fabids</taxon>
        <taxon>Celastrales</taxon>
        <taxon>Celastraceae</taxon>
        <taxon>Tripterygium</taxon>
    </lineage>
</organism>
<proteinExistence type="predicted"/>
<name>A0A7J7CBT6_TRIWF</name>
<evidence type="ECO:0000313" key="1">
    <source>
        <dbReference type="EMBL" id="KAF5731598.1"/>
    </source>
</evidence>
<comment type="caution">
    <text evidence="1">The sequence shown here is derived from an EMBL/GenBank/DDBJ whole genome shotgun (WGS) entry which is preliminary data.</text>
</comment>
<keyword evidence="2" id="KW-1185">Reference proteome</keyword>